<feature type="chain" id="PRO_5046711789" evidence="1">
    <location>
        <begin position="28"/>
        <end position="244"/>
    </location>
</feature>
<dbReference type="Proteomes" id="UP001576780">
    <property type="component" value="Unassembled WGS sequence"/>
</dbReference>
<protein>
    <submittedName>
        <fullName evidence="2">Choice-of-anchor E domain-containing protein</fullName>
    </submittedName>
</protein>
<keyword evidence="3" id="KW-1185">Reference proteome</keyword>
<sequence>MKAAFISSIAAITASLGIVATSGVAKAYDFTCSTVDGIGNDATRTCFTQLAPDWTDIFNAPLFLPQFNSSYGTLNSAILEFDGLIQGNAGFESRNATASTITVDLSGLLTLNDADGNSLLSLNPQQFYNYDVTRYDGSTDYAGTSGKTLEGLTAEDSGSKTYTGSELTSFVGTGTVNYSFSAEATSNVRGPGNMRSYVDTKAGAGVKISYNYTRKIPEPTTVIGLGVAAGLGLFSKRNKVWKKA</sequence>
<evidence type="ECO:0000256" key="1">
    <source>
        <dbReference type="SAM" id="SignalP"/>
    </source>
</evidence>
<accession>A0ABV4WLM4</accession>
<dbReference type="RefSeq" id="WP_413278376.1">
    <property type="nucleotide sequence ID" value="NZ_JBHFNT010000134.1"/>
</dbReference>
<keyword evidence="1" id="KW-0732">Signal</keyword>
<organism evidence="2 3">
    <name type="scientific">Floridaenema evergladense BLCC-F167</name>
    <dbReference type="NCBI Taxonomy" id="3153639"/>
    <lineage>
        <taxon>Bacteria</taxon>
        <taxon>Bacillati</taxon>
        <taxon>Cyanobacteriota</taxon>
        <taxon>Cyanophyceae</taxon>
        <taxon>Oscillatoriophycideae</taxon>
        <taxon>Aerosakkonematales</taxon>
        <taxon>Aerosakkonemataceae</taxon>
        <taxon>Floridanema</taxon>
        <taxon>Floridanema evergladense</taxon>
    </lineage>
</organism>
<name>A0ABV4WLM4_9CYAN</name>
<reference evidence="2 3" key="1">
    <citation type="submission" date="2024-09" db="EMBL/GenBank/DDBJ databases">
        <title>Floridaenema gen nov. (Aerosakkonemataceae, Aerosakkonematales ord. nov., Cyanobacteria) from benthic tropical and subtropical fresh waters, with the description of four new species.</title>
        <authorList>
            <person name="Moretto J.A."/>
            <person name="Berthold D.E."/>
            <person name="Lefler F.W."/>
            <person name="Huang I.-S."/>
            <person name="Laughinghouse H. IV."/>
        </authorList>
    </citation>
    <scope>NUCLEOTIDE SEQUENCE [LARGE SCALE GENOMIC DNA]</scope>
    <source>
        <strain evidence="2 3">BLCC-F167</strain>
    </source>
</reference>
<dbReference type="NCBIfam" id="NF033208">
    <property type="entry name" value="choice_anch_E"/>
    <property type="match status" value="1"/>
</dbReference>
<feature type="signal peptide" evidence="1">
    <location>
        <begin position="1"/>
        <end position="27"/>
    </location>
</feature>
<evidence type="ECO:0000313" key="2">
    <source>
        <dbReference type="EMBL" id="MFB2835978.1"/>
    </source>
</evidence>
<dbReference type="EMBL" id="JBHFNT010000134">
    <property type="protein sequence ID" value="MFB2835978.1"/>
    <property type="molecule type" value="Genomic_DNA"/>
</dbReference>
<proteinExistence type="predicted"/>
<evidence type="ECO:0000313" key="3">
    <source>
        <dbReference type="Proteomes" id="UP001576780"/>
    </source>
</evidence>
<gene>
    <name evidence="2" type="ORF">ACE1CA_15715</name>
</gene>
<dbReference type="NCBIfam" id="TIGR02595">
    <property type="entry name" value="PEP_CTERM"/>
    <property type="match status" value="1"/>
</dbReference>
<dbReference type="InterPro" id="IPR013424">
    <property type="entry name" value="Ice-binding_C"/>
</dbReference>
<comment type="caution">
    <text evidence="2">The sequence shown here is derived from an EMBL/GenBank/DDBJ whole genome shotgun (WGS) entry which is preliminary data.</text>
</comment>